<dbReference type="AlphaFoldDB" id="A0A7S0ZKU7"/>
<accession>A0A7S0ZKU7</accession>
<keyword evidence="2" id="KW-1133">Transmembrane helix</keyword>
<keyword evidence="2" id="KW-0812">Transmembrane</keyword>
<feature type="transmembrane region" description="Helical" evidence="2">
    <location>
        <begin position="142"/>
        <end position="160"/>
    </location>
</feature>
<name>A0A7S0ZKU7_9RHOD</name>
<evidence type="ECO:0000256" key="2">
    <source>
        <dbReference type="SAM" id="Phobius"/>
    </source>
</evidence>
<keyword evidence="2" id="KW-0472">Membrane</keyword>
<organism evidence="3">
    <name type="scientific">Timspurckia oligopyrenoides</name>
    <dbReference type="NCBI Taxonomy" id="708627"/>
    <lineage>
        <taxon>Eukaryota</taxon>
        <taxon>Rhodophyta</taxon>
        <taxon>Bangiophyceae</taxon>
        <taxon>Porphyridiales</taxon>
        <taxon>Porphyridiaceae</taxon>
        <taxon>Timspurckia</taxon>
    </lineage>
</organism>
<reference evidence="3" key="1">
    <citation type="submission" date="2021-01" db="EMBL/GenBank/DDBJ databases">
        <authorList>
            <person name="Corre E."/>
            <person name="Pelletier E."/>
            <person name="Niang G."/>
            <person name="Scheremetjew M."/>
            <person name="Finn R."/>
            <person name="Kale V."/>
            <person name="Holt S."/>
            <person name="Cochrane G."/>
            <person name="Meng A."/>
            <person name="Brown T."/>
            <person name="Cohen L."/>
        </authorList>
    </citation>
    <scope>NUCLEOTIDE SEQUENCE</scope>
    <source>
        <strain evidence="3">CCMP3278</strain>
    </source>
</reference>
<proteinExistence type="predicted"/>
<protein>
    <submittedName>
        <fullName evidence="3">Uncharacterized protein</fullName>
    </submittedName>
</protein>
<sequence>MADIEAEAALEAAFGMEEKVDEQEKGSNEVFDSVKGKEVESVGFKEDVEMNDENEEKSGEKKLKEEKRIVGEFQILSTHVAPLIQAISERKDESTLGTAADAFTQRLRYCSELLETIDGADSTEEQLLDTIRELEDSLRVKVYVYFTFFMILNFVLLFELQRLILRLFLFL</sequence>
<gene>
    <name evidence="3" type="ORF">TOLI1172_LOCUS9434</name>
</gene>
<evidence type="ECO:0000256" key="1">
    <source>
        <dbReference type="SAM" id="MobiDB-lite"/>
    </source>
</evidence>
<evidence type="ECO:0000313" key="3">
    <source>
        <dbReference type="EMBL" id="CAD8825035.1"/>
    </source>
</evidence>
<feature type="region of interest" description="Disordered" evidence="1">
    <location>
        <begin position="42"/>
        <end position="61"/>
    </location>
</feature>
<dbReference type="EMBL" id="HBFP01013052">
    <property type="protein sequence ID" value="CAD8825035.1"/>
    <property type="molecule type" value="Transcribed_RNA"/>
</dbReference>